<dbReference type="RefSeq" id="WP_135264402.1">
    <property type="nucleotide sequence ID" value="NZ_SMLM01000002.1"/>
</dbReference>
<reference evidence="5 6" key="1">
    <citation type="submission" date="2019-03" db="EMBL/GenBank/DDBJ databases">
        <title>Ramlibacter henchirensis DSM 14656, whole genome shotgun sequence.</title>
        <authorList>
            <person name="Zhang X."/>
            <person name="Feng G."/>
            <person name="Zhu H."/>
        </authorList>
    </citation>
    <scope>NUCLEOTIDE SEQUENCE [LARGE SCALE GENOMIC DNA]</scope>
    <source>
        <strain evidence="5 6">DSM 14656</strain>
    </source>
</reference>
<dbReference type="OrthoDB" id="9773807at2"/>
<dbReference type="Pfam" id="PF00881">
    <property type="entry name" value="Nitroreductase"/>
    <property type="match status" value="1"/>
</dbReference>
<dbReference type="Gene3D" id="3.40.109.10">
    <property type="entry name" value="NADH Oxidase"/>
    <property type="match status" value="1"/>
</dbReference>
<evidence type="ECO:0000259" key="4">
    <source>
        <dbReference type="Pfam" id="PF00881"/>
    </source>
</evidence>
<keyword evidence="6" id="KW-1185">Reference proteome</keyword>
<dbReference type="PANTHER" id="PTHR23026:SF90">
    <property type="entry name" value="IODOTYROSINE DEIODINASE 1"/>
    <property type="match status" value="1"/>
</dbReference>
<keyword evidence="3" id="KW-0560">Oxidoreductase</keyword>
<sequence length="230" mass="26007">MNDNGPSSSVRDAVRSRQSVRAFLGDAVPTETLREVLQDAARAPSGGNLQPWHVDVLTGERLVALKTLMQARLASDAEPETPEYDIYPPSLPAPWRDRRFRVGEGMYALLKIPREDKAARRRWFANNYTFFGAPAAMICSVDRLMGPPQWSDLGMFLQTVMLLLRERGLDSCAQESWSIYPQTISRFLAWPESRMVFCGMAIGWRDPAHPVNALVTERAPLDEWARFHST</sequence>
<keyword evidence="1" id="KW-0285">Flavoprotein</keyword>
<accession>A0A4Z0BX79</accession>
<proteinExistence type="predicted"/>
<protein>
    <submittedName>
        <fullName evidence="5">Nitroreductase</fullName>
    </submittedName>
</protein>
<comment type="caution">
    <text evidence="5">The sequence shown here is derived from an EMBL/GenBank/DDBJ whole genome shotgun (WGS) entry which is preliminary data.</text>
</comment>
<gene>
    <name evidence="5" type="ORF">EZ313_16725</name>
</gene>
<dbReference type="CDD" id="cd02136">
    <property type="entry name" value="PnbA_NfnB-like"/>
    <property type="match status" value="1"/>
</dbReference>
<organism evidence="5 6">
    <name type="scientific">Ramlibacter henchirensis</name>
    <dbReference type="NCBI Taxonomy" id="204072"/>
    <lineage>
        <taxon>Bacteria</taxon>
        <taxon>Pseudomonadati</taxon>
        <taxon>Pseudomonadota</taxon>
        <taxon>Betaproteobacteria</taxon>
        <taxon>Burkholderiales</taxon>
        <taxon>Comamonadaceae</taxon>
        <taxon>Ramlibacter</taxon>
    </lineage>
</organism>
<evidence type="ECO:0000256" key="2">
    <source>
        <dbReference type="ARBA" id="ARBA00022643"/>
    </source>
</evidence>
<keyword evidence="2" id="KW-0288">FMN</keyword>
<feature type="domain" description="Nitroreductase" evidence="4">
    <location>
        <begin position="14"/>
        <end position="204"/>
    </location>
</feature>
<evidence type="ECO:0000256" key="3">
    <source>
        <dbReference type="ARBA" id="ARBA00023002"/>
    </source>
</evidence>
<evidence type="ECO:0000313" key="6">
    <source>
        <dbReference type="Proteomes" id="UP000298180"/>
    </source>
</evidence>
<dbReference type="GO" id="GO:0016491">
    <property type="term" value="F:oxidoreductase activity"/>
    <property type="evidence" value="ECO:0007669"/>
    <property type="project" value="UniProtKB-KW"/>
</dbReference>
<dbReference type="PANTHER" id="PTHR23026">
    <property type="entry name" value="NADPH NITROREDUCTASE"/>
    <property type="match status" value="1"/>
</dbReference>
<evidence type="ECO:0000256" key="1">
    <source>
        <dbReference type="ARBA" id="ARBA00022630"/>
    </source>
</evidence>
<name>A0A4Z0BX79_9BURK</name>
<dbReference type="InterPro" id="IPR029479">
    <property type="entry name" value="Nitroreductase"/>
</dbReference>
<dbReference type="AlphaFoldDB" id="A0A4Z0BX79"/>
<dbReference type="InterPro" id="IPR050627">
    <property type="entry name" value="Nitroreductase/BluB"/>
</dbReference>
<evidence type="ECO:0000313" key="5">
    <source>
        <dbReference type="EMBL" id="TFZ02878.1"/>
    </source>
</evidence>
<dbReference type="SUPFAM" id="SSF55469">
    <property type="entry name" value="FMN-dependent nitroreductase-like"/>
    <property type="match status" value="1"/>
</dbReference>
<dbReference type="InterPro" id="IPR000415">
    <property type="entry name" value="Nitroreductase-like"/>
</dbReference>
<dbReference type="EMBL" id="SMLM01000002">
    <property type="protein sequence ID" value="TFZ02878.1"/>
    <property type="molecule type" value="Genomic_DNA"/>
</dbReference>
<dbReference type="Proteomes" id="UP000298180">
    <property type="component" value="Unassembled WGS sequence"/>
</dbReference>